<protein>
    <recommendedName>
        <fullName evidence="2">Phosphoadenosine phosphosulphate reductase domain-containing protein</fullName>
    </recommendedName>
</protein>
<evidence type="ECO:0000313" key="1">
    <source>
        <dbReference type="EMBL" id="SVB01809.1"/>
    </source>
</evidence>
<gene>
    <name evidence="1" type="ORF">METZ01_LOCUS154663</name>
</gene>
<evidence type="ECO:0008006" key="2">
    <source>
        <dbReference type="Google" id="ProtNLM"/>
    </source>
</evidence>
<feature type="non-terminal residue" evidence="1">
    <location>
        <position position="223"/>
    </location>
</feature>
<name>A0A382AK96_9ZZZZ</name>
<accession>A0A382AK96</accession>
<reference evidence="1" key="1">
    <citation type="submission" date="2018-05" db="EMBL/GenBank/DDBJ databases">
        <authorList>
            <person name="Lanie J.A."/>
            <person name="Ng W.-L."/>
            <person name="Kazmierczak K.M."/>
            <person name="Andrzejewski T.M."/>
            <person name="Davidsen T.M."/>
            <person name="Wayne K.J."/>
            <person name="Tettelin H."/>
            <person name="Glass J.I."/>
            <person name="Rusch D."/>
            <person name="Podicherti R."/>
            <person name="Tsui H.-C.T."/>
            <person name="Winkler M.E."/>
        </authorList>
    </citation>
    <scope>NUCLEOTIDE SEQUENCE</scope>
</reference>
<dbReference type="NCBIfam" id="TIGR03573">
    <property type="entry name" value="WbuX"/>
    <property type="match status" value="1"/>
</dbReference>
<feature type="non-terminal residue" evidence="1">
    <location>
        <position position="1"/>
    </location>
</feature>
<dbReference type="InterPro" id="IPR014729">
    <property type="entry name" value="Rossmann-like_a/b/a_fold"/>
</dbReference>
<sequence length="223" mass="25155">VPETQEGVDFDEMGVCTACRSSEEKMHIDWVVREQKLRTILEDARKKAGNNYDCVLPISGGKDSFYQAHVLTNVYGLKPLAVTFSHNWFSETGYYNLQRLLEVFDLDHLQFTPARGLVNRLARKSLGAIGDSCWHCHSGVGAFPMQVATRFRIPLLVWGESVSENDGRATYDCPVTTFDRDYFTKVSARLTADEMVGDDLTAKDLQPFQLPSYEEIDDTGVWG</sequence>
<dbReference type="EMBL" id="UINC01025713">
    <property type="protein sequence ID" value="SVB01809.1"/>
    <property type="molecule type" value="Genomic_DNA"/>
</dbReference>
<organism evidence="1">
    <name type="scientific">marine metagenome</name>
    <dbReference type="NCBI Taxonomy" id="408172"/>
    <lineage>
        <taxon>unclassified sequences</taxon>
        <taxon>metagenomes</taxon>
        <taxon>ecological metagenomes</taxon>
    </lineage>
</organism>
<dbReference type="InterPro" id="IPR020022">
    <property type="entry name" value="N-acetyl_sugar_amidoTrfase"/>
</dbReference>
<proteinExistence type="predicted"/>
<dbReference type="SUPFAM" id="SSF52402">
    <property type="entry name" value="Adenine nucleotide alpha hydrolases-like"/>
    <property type="match status" value="1"/>
</dbReference>
<dbReference type="AlphaFoldDB" id="A0A382AK96"/>
<dbReference type="Gene3D" id="3.40.50.620">
    <property type="entry name" value="HUPs"/>
    <property type="match status" value="1"/>
</dbReference>